<evidence type="ECO:0000256" key="2">
    <source>
        <dbReference type="SAM" id="Phobius"/>
    </source>
</evidence>
<sequence length="180" mass="20994">NIYQKLKAAFSFFTFAAGNPATWIVGGIVFLLLLMMSFFLGFSSASLIQQDEFELTKAYTHLTWEDAEHTRTNDKGITYYTKVDDVMGYMNFKFHDYELHKPVHLFSSETYKDYLSTLWHDLNDGDDLKSMQDLYETPKYKLSKDDQEEMKELKEEGVYASMQELDNPFEGKSNEDSLTM</sequence>
<evidence type="ECO:0000313" key="4">
    <source>
        <dbReference type="Proteomes" id="UP000013315"/>
    </source>
</evidence>
<reference evidence="3 4" key="1">
    <citation type="submission" date="2013-04" db="EMBL/GenBank/DDBJ databases">
        <authorList>
            <person name="Ikryannikova L.N."/>
            <person name="Ilina E.N."/>
            <person name="Kostryukova E.S."/>
            <person name="Semashko T.A."/>
            <person name="Karpova I.Y.U."/>
            <person name="Larin A.K."/>
            <person name="Ischenko D.S."/>
            <person name="Alekseev D.G."/>
            <person name="Klimova E.A."/>
            <person name="Filimonova A.V."/>
            <person name="Savinova T.A."/>
            <person name="Filimonova O.Y.U."/>
            <person name="Dubovickaya V.A."/>
            <person name="Sidorenko S.V."/>
            <person name="Govorun V.M."/>
        </authorList>
    </citation>
    <scope>NUCLEOTIDE SEQUENCE [LARGE SCALE GENOMIC DNA]</scope>
    <source>
        <strain evidence="3 4">13/39</strain>
    </source>
</reference>
<feature type="non-terminal residue" evidence="3">
    <location>
        <position position="1"/>
    </location>
</feature>
<accession>R0NZA5</accession>
<dbReference type="EMBL" id="AQTU01000109">
    <property type="protein sequence ID" value="EOB30553.1"/>
    <property type="molecule type" value="Genomic_DNA"/>
</dbReference>
<gene>
    <name evidence="3" type="ORF">D065_11045</name>
</gene>
<feature type="non-terminal residue" evidence="3">
    <location>
        <position position="180"/>
    </location>
</feature>
<keyword evidence="2" id="KW-1133">Transmembrane helix</keyword>
<keyword evidence="2" id="KW-0472">Membrane</keyword>
<feature type="transmembrane region" description="Helical" evidence="2">
    <location>
        <begin position="20"/>
        <end position="42"/>
    </location>
</feature>
<dbReference type="Proteomes" id="UP000013315">
    <property type="component" value="Unassembled WGS sequence"/>
</dbReference>
<name>R0NZA5_STRMT</name>
<feature type="region of interest" description="Disordered" evidence="1">
    <location>
        <begin position="141"/>
        <end position="180"/>
    </location>
</feature>
<dbReference type="AlphaFoldDB" id="R0NZA5"/>
<evidence type="ECO:0000256" key="1">
    <source>
        <dbReference type="SAM" id="MobiDB-lite"/>
    </source>
</evidence>
<feature type="compositionally biased region" description="Basic and acidic residues" evidence="1">
    <location>
        <begin position="141"/>
        <end position="157"/>
    </location>
</feature>
<protein>
    <submittedName>
        <fullName evidence="3">M23 peptidase domain protein</fullName>
    </submittedName>
</protein>
<proteinExistence type="predicted"/>
<keyword evidence="2" id="KW-0812">Transmembrane</keyword>
<evidence type="ECO:0000313" key="3">
    <source>
        <dbReference type="EMBL" id="EOB30553.1"/>
    </source>
</evidence>
<organism evidence="3 4">
    <name type="scientific">Streptococcus mitis 13/39</name>
    <dbReference type="NCBI Taxonomy" id="1239793"/>
    <lineage>
        <taxon>Bacteria</taxon>
        <taxon>Bacillati</taxon>
        <taxon>Bacillota</taxon>
        <taxon>Bacilli</taxon>
        <taxon>Lactobacillales</taxon>
        <taxon>Streptococcaceae</taxon>
        <taxon>Streptococcus</taxon>
        <taxon>Streptococcus mitis group</taxon>
    </lineage>
</organism>
<comment type="caution">
    <text evidence="3">The sequence shown here is derived from an EMBL/GenBank/DDBJ whole genome shotgun (WGS) entry which is preliminary data.</text>
</comment>